<keyword evidence="3 5" id="KW-0479">Metal-binding</keyword>
<evidence type="ECO:0000256" key="4">
    <source>
        <dbReference type="ARBA" id="ARBA00022729"/>
    </source>
</evidence>
<evidence type="ECO:0000256" key="1">
    <source>
        <dbReference type="ARBA" id="ARBA00009175"/>
    </source>
</evidence>
<dbReference type="CDD" id="cd00993">
    <property type="entry name" value="PBP2_ModA_like"/>
    <property type="match status" value="1"/>
</dbReference>
<evidence type="ECO:0000256" key="6">
    <source>
        <dbReference type="SAM" id="SignalP"/>
    </source>
</evidence>
<keyword evidence="4 6" id="KW-0732">Signal</keyword>
<evidence type="ECO:0000313" key="8">
    <source>
        <dbReference type="Proteomes" id="UP000469346"/>
    </source>
</evidence>
<feature type="binding site" evidence="5">
    <location>
        <position position="35"/>
    </location>
    <ligand>
        <name>molybdate</name>
        <dbReference type="ChEBI" id="CHEBI:36264"/>
    </ligand>
</feature>
<dbReference type="Pfam" id="PF13531">
    <property type="entry name" value="SBP_bac_11"/>
    <property type="match status" value="1"/>
</dbReference>
<dbReference type="RefSeq" id="WP_163298629.1">
    <property type="nucleotide sequence ID" value="NZ_JAAGRR010000060.1"/>
</dbReference>
<dbReference type="GO" id="GO:1901359">
    <property type="term" value="F:tungstate binding"/>
    <property type="evidence" value="ECO:0007669"/>
    <property type="project" value="UniProtKB-ARBA"/>
</dbReference>
<dbReference type="Proteomes" id="UP000469346">
    <property type="component" value="Unassembled WGS sequence"/>
</dbReference>
<dbReference type="PIRSF" id="PIRSF004846">
    <property type="entry name" value="ModA"/>
    <property type="match status" value="1"/>
</dbReference>
<dbReference type="NCBIfam" id="TIGR01256">
    <property type="entry name" value="modA"/>
    <property type="match status" value="1"/>
</dbReference>
<feature type="chain" id="PRO_5027046236" evidence="6">
    <location>
        <begin position="26"/>
        <end position="258"/>
    </location>
</feature>
<evidence type="ECO:0000256" key="2">
    <source>
        <dbReference type="ARBA" id="ARBA00022505"/>
    </source>
</evidence>
<sequence length="258" mass="27236">MDRRTAICALLALGLSVSAAGRAAAAEFVVAAAASLSDAFRAEARAFEAAHPGDRVVLDLASSGTLYVQIEQGAPVDVYASASHRYMDRLERAGRLLPGTRADFAANRIVLVVPAGASRVATPRDLLRPEVRRVAVGDPAHVPAGRYAREALEGLGLWPRLQGRLVLGVSVRQVRDYVARGEVDAGVVFATDARVPGLRVVHVFADGLHAPIRYPAAVLKDAAHPAAGRAFVAFLRSGEGRAILERFGFGAVPGEPRP</sequence>
<comment type="caution">
    <text evidence="7">The sequence shown here is derived from an EMBL/GenBank/DDBJ whole genome shotgun (WGS) entry which is preliminary data.</text>
</comment>
<keyword evidence="8" id="KW-1185">Reference proteome</keyword>
<dbReference type="FunFam" id="3.40.190.10:FF:000035">
    <property type="entry name" value="Molybdate ABC transporter substrate-binding protein"/>
    <property type="match status" value="1"/>
</dbReference>
<evidence type="ECO:0000256" key="5">
    <source>
        <dbReference type="PIRSR" id="PIRSR004846-1"/>
    </source>
</evidence>
<comment type="similarity">
    <text evidence="1">Belongs to the bacterial solute-binding protein ModA family.</text>
</comment>
<feature type="binding site" evidence="5">
    <location>
        <position position="144"/>
    </location>
    <ligand>
        <name>molybdate</name>
        <dbReference type="ChEBI" id="CHEBI:36264"/>
    </ligand>
</feature>
<dbReference type="Gene3D" id="3.40.190.10">
    <property type="entry name" value="Periplasmic binding protein-like II"/>
    <property type="match status" value="2"/>
</dbReference>
<dbReference type="GO" id="GO:0030973">
    <property type="term" value="F:molybdate ion binding"/>
    <property type="evidence" value="ECO:0007669"/>
    <property type="project" value="TreeGrafter"/>
</dbReference>
<proteinExistence type="inferred from homology"/>
<name>A0A6N9TPY1_DISTH</name>
<reference evidence="7 8" key="1">
    <citation type="submission" date="2020-02" db="EMBL/GenBank/DDBJ databases">
        <title>Comparative genomics of sulfur disproportionating microorganisms.</title>
        <authorList>
            <person name="Ward L.M."/>
            <person name="Bertran E."/>
            <person name="Johnston D.T."/>
        </authorList>
    </citation>
    <scope>NUCLEOTIDE SEQUENCE [LARGE SCALE GENOMIC DNA]</scope>
    <source>
        <strain evidence="7 8">DSM 100025</strain>
    </source>
</reference>
<evidence type="ECO:0000256" key="3">
    <source>
        <dbReference type="ARBA" id="ARBA00022723"/>
    </source>
</evidence>
<feature type="signal peptide" evidence="6">
    <location>
        <begin position="1"/>
        <end position="25"/>
    </location>
</feature>
<feature type="binding site" evidence="5">
    <location>
        <position position="171"/>
    </location>
    <ligand>
        <name>molybdate</name>
        <dbReference type="ChEBI" id="CHEBI:36264"/>
    </ligand>
</feature>
<protein>
    <submittedName>
        <fullName evidence="7">Molybdate ABC transporter substrate-binding protein</fullName>
    </submittedName>
</protein>
<dbReference type="GO" id="GO:0015689">
    <property type="term" value="P:molybdate ion transport"/>
    <property type="evidence" value="ECO:0007669"/>
    <property type="project" value="InterPro"/>
</dbReference>
<organism evidence="7 8">
    <name type="scientific">Dissulfurirhabdus thermomarina</name>
    <dbReference type="NCBI Taxonomy" id="1765737"/>
    <lineage>
        <taxon>Bacteria</taxon>
        <taxon>Deltaproteobacteria</taxon>
        <taxon>Dissulfurirhabdaceae</taxon>
        <taxon>Dissulfurirhabdus</taxon>
    </lineage>
</organism>
<accession>A0A6N9TPY1</accession>
<keyword evidence="2 5" id="KW-0500">Molybdenum</keyword>
<dbReference type="EMBL" id="JAAGRR010000060">
    <property type="protein sequence ID" value="NDY42490.1"/>
    <property type="molecule type" value="Genomic_DNA"/>
</dbReference>
<feature type="binding site" evidence="5">
    <location>
        <position position="63"/>
    </location>
    <ligand>
        <name>molybdate</name>
        <dbReference type="ChEBI" id="CHEBI:36264"/>
    </ligand>
</feature>
<dbReference type="InterPro" id="IPR050682">
    <property type="entry name" value="ModA/WtpA"/>
</dbReference>
<dbReference type="PANTHER" id="PTHR30632">
    <property type="entry name" value="MOLYBDATE-BINDING PERIPLASMIC PROTEIN"/>
    <property type="match status" value="1"/>
</dbReference>
<dbReference type="SUPFAM" id="SSF53850">
    <property type="entry name" value="Periplasmic binding protein-like II"/>
    <property type="match status" value="1"/>
</dbReference>
<dbReference type="AlphaFoldDB" id="A0A6N9TPY1"/>
<dbReference type="InterPro" id="IPR005950">
    <property type="entry name" value="ModA"/>
</dbReference>
<dbReference type="GO" id="GO:0046872">
    <property type="term" value="F:metal ion binding"/>
    <property type="evidence" value="ECO:0007669"/>
    <property type="project" value="UniProtKB-KW"/>
</dbReference>
<dbReference type="PANTHER" id="PTHR30632:SF0">
    <property type="entry name" value="SULFATE-BINDING PROTEIN"/>
    <property type="match status" value="1"/>
</dbReference>
<evidence type="ECO:0000313" key="7">
    <source>
        <dbReference type="EMBL" id="NDY42490.1"/>
    </source>
</evidence>
<gene>
    <name evidence="7" type="primary">modA</name>
    <name evidence="7" type="ORF">G3N55_06495</name>
</gene>